<dbReference type="InterPro" id="IPR039574">
    <property type="entry name" value="OGFr"/>
</dbReference>
<dbReference type="InterPro" id="IPR006757">
    <property type="entry name" value="OGF_rcpt"/>
</dbReference>
<dbReference type="PANTHER" id="PTHR14015:SF0">
    <property type="entry name" value="OPIOID GROWTH FACTOR RECEPTOR-LIKE PROTEIN 1"/>
    <property type="match status" value="1"/>
</dbReference>
<feature type="compositionally biased region" description="Basic and acidic residues" evidence="2">
    <location>
        <begin position="406"/>
        <end position="418"/>
    </location>
</feature>
<dbReference type="Pfam" id="PF04664">
    <property type="entry name" value="OGFr_N"/>
    <property type="match status" value="1"/>
</dbReference>
<dbReference type="PANTHER" id="PTHR14015">
    <property type="entry name" value="OPIOID GROWTH FACTOR RECEPTOR OGFR ZETA-TYPE OPIOID RECEPTOR"/>
    <property type="match status" value="1"/>
</dbReference>
<feature type="compositionally biased region" description="Acidic residues" evidence="2">
    <location>
        <begin position="15"/>
        <end position="48"/>
    </location>
</feature>
<accession>A0A6P8R4W9</accession>
<proteinExistence type="inferred from homology"/>
<keyword evidence="4" id="KW-1185">Reference proteome</keyword>
<dbReference type="OrthoDB" id="9030204at2759"/>
<feature type="region of interest" description="Disordered" evidence="2">
    <location>
        <begin position="385"/>
        <end position="486"/>
    </location>
</feature>
<dbReference type="Proteomes" id="UP000515159">
    <property type="component" value="Chromosome 3"/>
</dbReference>
<evidence type="ECO:0000256" key="2">
    <source>
        <dbReference type="SAM" id="MobiDB-lite"/>
    </source>
</evidence>
<dbReference type="GeneID" id="117357936"/>
<dbReference type="KEGG" id="gsh:117357936"/>
<name>A0A6P8R4W9_GEOSA</name>
<feature type="region of interest" description="Disordered" evidence="2">
    <location>
        <begin position="1"/>
        <end position="112"/>
    </location>
</feature>
<reference evidence="5" key="1">
    <citation type="submission" date="2025-08" db="UniProtKB">
        <authorList>
            <consortium name="RefSeq"/>
        </authorList>
    </citation>
    <scope>IDENTIFICATION</scope>
</reference>
<comment type="similarity">
    <text evidence="1">Belongs to the opioid growth factor receptor family.</text>
</comment>
<evidence type="ECO:0000259" key="3">
    <source>
        <dbReference type="Pfam" id="PF04664"/>
    </source>
</evidence>
<dbReference type="GO" id="GO:0140625">
    <property type="term" value="F:opioid growth factor receptor activity"/>
    <property type="evidence" value="ECO:0007669"/>
    <property type="project" value="InterPro"/>
</dbReference>
<evidence type="ECO:0000313" key="4">
    <source>
        <dbReference type="Proteomes" id="UP000515159"/>
    </source>
</evidence>
<gene>
    <name evidence="5" type="primary">OGFRL1</name>
</gene>
<dbReference type="RefSeq" id="XP_033795108.1">
    <property type="nucleotide sequence ID" value="XM_033939217.1"/>
</dbReference>
<evidence type="ECO:0000256" key="1">
    <source>
        <dbReference type="ARBA" id="ARBA00010365"/>
    </source>
</evidence>
<feature type="domain" description="Opioid growth factor receptor (OGFr) conserved" evidence="3">
    <location>
        <begin position="143"/>
        <end position="346"/>
    </location>
</feature>
<evidence type="ECO:0000313" key="5">
    <source>
        <dbReference type="RefSeq" id="XP_033795108.1"/>
    </source>
</evidence>
<organism evidence="4 5">
    <name type="scientific">Geotrypetes seraphini</name>
    <name type="common">Gaboon caecilian</name>
    <name type="synonym">Caecilia seraphini</name>
    <dbReference type="NCBI Taxonomy" id="260995"/>
    <lineage>
        <taxon>Eukaryota</taxon>
        <taxon>Metazoa</taxon>
        <taxon>Chordata</taxon>
        <taxon>Craniata</taxon>
        <taxon>Vertebrata</taxon>
        <taxon>Euteleostomi</taxon>
        <taxon>Amphibia</taxon>
        <taxon>Gymnophiona</taxon>
        <taxon>Geotrypetes</taxon>
    </lineage>
</organism>
<dbReference type="InParanoid" id="A0A6P8R4W9"/>
<dbReference type="GO" id="GO:0016020">
    <property type="term" value="C:membrane"/>
    <property type="evidence" value="ECO:0007669"/>
    <property type="project" value="InterPro"/>
</dbReference>
<protein>
    <submittedName>
        <fullName evidence="5">Opioid growth factor receptor-like protein 1</fullName>
    </submittedName>
</protein>
<sequence length="513" mass="58782">MGNLLSGATPKEPTTVEECDSTWETDSGGEPEEEEDRGQAEPEEEEEEEGRREGESETGEQEEEDRSRAEPPVPCSCREGDAGTAAAAEEEKDEGKAPDEGAEAEQSNSVAEQIIKPKRSFYAARDLYKYRHQYPNFKDSRCQNDLWNLRFYLNKIPLKPDGVYIEEILSKWKGDYDRLEHNHTYIQWLFPLREQGLNFYAKELTAYEIEEFKKTKEAIKRFLLAYKMMLEFFGIKLTSKSGNVARAANWQERFQHLNESQHNYLRITRILKSLGELGYEGFKPPLVKLFLQEALVENTIPNIKQSALEYFIYTIKDRRERRKLLRIAQRHYKPAEHFIWGPQKKTRPEENNVSKKTASALCARRSPIQMQIRSKDASHISTLVSSNGKNAEPKTGELCDQASRSSRSEVDNKSIIEEKIEEENQDFRAEEENDPPASREGTISPPEEEERAGRDEEVVTQGCENPETAEQCPCHESDEVSSPSLSTTLTMDIQTVELLLPDLNLQNKEGAKS</sequence>
<dbReference type="AlphaFoldDB" id="A0A6P8R4W9"/>
<dbReference type="FunCoup" id="A0A6P8R4W9">
    <property type="interactions" value="42"/>
</dbReference>
<dbReference type="CTD" id="79627"/>